<dbReference type="RefSeq" id="WP_161839059.1">
    <property type="nucleotide sequence ID" value="NZ_CP048000.1"/>
</dbReference>
<sequence>MEEWNKDFNNISIQYDGGVVRIKADDALIKFLELPSHGSYLLSQHILKTYEKIFKKTIKISIHSLAIEIIAHVFVDTILENISEFSDSISHEKLKPVIDTLEHLREHTRIIDCGESSLDNNRFIWDSLVPFHTIIYGIAEMASTKDENQIEV</sequence>
<protein>
    <submittedName>
        <fullName evidence="1">Uncharacterized protein</fullName>
    </submittedName>
</protein>
<organism evidence="1 2">
    <name type="scientific">Anaerocolumna sedimenticola</name>
    <dbReference type="NCBI Taxonomy" id="2696063"/>
    <lineage>
        <taxon>Bacteria</taxon>
        <taxon>Bacillati</taxon>
        <taxon>Bacillota</taxon>
        <taxon>Clostridia</taxon>
        <taxon>Lachnospirales</taxon>
        <taxon>Lachnospiraceae</taxon>
        <taxon>Anaerocolumna</taxon>
    </lineage>
</organism>
<evidence type="ECO:0000313" key="2">
    <source>
        <dbReference type="Proteomes" id="UP000464314"/>
    </source>
</evidence>
<dbReference type="EMBL" id="CP048000">
    <property type="protein sequence ID" value="QHQ62234.1"/>
    <property type="molecule type" value="Genomic_DNA"/>
</dbReference>
<keyword evidence="2" id="KW-1185">Reference proteome</keyword>
<proteinExistence type="predicted"/>
<accession>A0A6P1TMJ7</accession>
<gene>
    <name evidence="1" type="ORF">Ana3638_16775</name>
</gene>
<dbReference type="Proteomes" id="UP000464314">
    <property type="component" value="Chromosome"/>
</dbReference>
<evidence type="ECO:0000313" key="1">
    <source>
        <dbReference type="EMBL" id="QHQ62234.1"/>
    </source>
</evidence>
<dbReference type="KEGG" id="anr:Ana3638_16775"/>
<name>A0A6P1TMJ7_9FIRM</name>
<reference evidence="1 2" key="1">
    <citation type="submission" date="2020-01" db="EMBL/GenBank/DDBJ databases">
        <title>Genome analysis of Anaerocolumna sp. CBA3638.</title>
        <authorList>
            <person name="Kim J."/>
            <person name="Roh S.W."/>
        </authorList>
    </citation>
    <scope>NUCLEOTIDE SEQUENCE [LARGE SCALE GENOMIC DNA]</scope>
    <source>
        <strain evidence="1 2">CBA3638</strain>
    </source>
</reference>
<dbReference type="AlphaFoldDB" id="A0A6P1TMJ7"/>